<evidence type="ECO:0000256" key="4">
    <source>
        <dbReference type="ARBA" id="ARBA00022840"/>
    </source>
</evidence>
<feature type="domain" description="AMP-dependent synthetase/ligase" evidence="5">
    <location>
        <begin position="107"/>
        <end position="430"/>
    </location>
</feature>
<evidence type="ECO:0000259" key="5">
    <source>
        <dbReference type="Pfam" id="PF00501"/>
    </source>
</evidence>
<comment type="caution">
    <text evidence="7">The sequence shown here is derived from an EMBL/GenBank/DDBJ whole genome shotgun (WGS) entry which is preliminary data.</text>
</comment>
<dbReference type="InterPro" id="IPR000873">
    <property type="entry name" value="AMP-dep_synth/lig_dom"/>
</dbReference>
<protein>
    <recommendedName>
        <fullName evidence="9">Acetoacetyl-CoA synthetase</fullName>
    </recommendedName>
</protein>
<dbReference type="GO" id="GO:0005524">
    <property type="term" value="F:ATP binding"/>
    <property type="evidence" value="ECO:0007669"/>
    <property type="project" value="UniProtKB-KW"/>
</dbReference>
<keyword evidence="2" id="KW-0436">Ligase</keyword>
<dbReference type="EMBL" id="JANBPU010000286">
    <property type="protein sequence ID" value="KAJ1913110.1"/>
    <property type="molecule type" value="Genomic_DNA"/>
</dbReference>
<accession>A0A9W7ZND0</accession>
<evidence type="ECO:0008006" key="9">
    <source>
        <dbReference type="Google" id="ProtNLM"/>
    </source>
</evidence>
<dbReference type="CDD" id="cd05943">
    <property type="entry name" value="AACS"/>
    <property type="match status" value="1"/>
</dbReference>
<dbReference type="GO" id="GO:0006629">
    <property type="term" value="P:lipid metabolic process"/>
    <property type="evidence" value="ECO:0007669"/>
    <property type="project" value="InterPro"/>
</dbReference>
<evidence type="ECO:0000313" key="7">
    <source>
        <dbReference type="EMBL" id="KAJ1913110.1"/>
    </source>
</evidence>
<sequence>MSPSNTGDTPLWVPKDVSSTQIDAFRQYVNNKLKKDFSNYDELYEWSCDDIESFWASVWDYVGIKASEPYTQVLEPSKPMSEIPKWFLGSKLNYAENILESPSSNSNVDKLAIISTGEKRPAIKVTFQELRQRVRSVASSLRQMGIKKGDRVVAYISNCVEAVVVMLASSSIGAIYASTSLDFGSTAVLERFSQIGPKVIFSVDATAYNGKIHSHMSKLEKVVDGLPTLEKVVIIPFDADAAAENATSGIGLGQGKEKWTTWSEFVAPSSDNPLPLTYEQLDFSHPLYVLFSSGTTGRPKCLVHSAGGMLIQHLKEHKIHQSLGKDDVLFYYTTTGWMMWNWLVSGLAVGATIVLYEGSPLYPDASVLWKLVDEFGITAFGTSARYIQTLEDKQYHPNENSKLDTLHSIYSTASPLKPSSYAFVYKHIKSDLCLGSITGGTDICSLFCGANTGLSVYSGHIQCRNLGMAIQAYGHDGKSVYGDRGDMVCDKPFPCMPIGLWNDANNERYLKTYFNHYPDIWYHGDFIVIDPAHHGVMMLGRSDGTLNPHGVRFGSAELYDIVDQCEGIEDSLVVGQRQPDHNDDERVLMFLKMAPGCTLGEDQIKQLRAAIRSQLSPRHVPDLILSINDIPYTINGKKVEIAVKKLVSELYRVAHEPGNTPDVAKSIVKLDPKDVSTLANPESLEQFYNYPAIFA</sequence>
<comment type="similarity">
    <text evidence="1">Belongs to the ATP-dependent AMP-binding enzyme family.</text>
</comment>
<dbReference type="NCBIfam" id="TIGR01217">
    <property type="entry name" value="ac_ac_CoA_syn"/>
    <property type="match status" value="1"/>
</dbReference>
<dbReference type="InterPro" id="IPR045851">
    <property type="entry name" value="AMP-bd_C_sf"/>
</dbReference>
<dbReference type="Pfam" id="PF00501">
    <property type="entry name" value="AMP-binding"/>
    <property type="match status" value="1"/>
</dbReference>
<keyword evidence="8" id="KW-1185">Reference proteome</keyword>
<dbReference type="PROSITE" id="PS00455">
    <property type="entry name" value="AMP_BINDING"/>
    <property type="match status" value="1"/>
</dbReference>
<keyword evidence="3" id="KW-0547">Nucleotide-binding</keyword>
<dbReference type="PANTHER" id="PTHR42921">
    <property type="entry name" value="ACETOACETYL-COA SYNTHETASE"/>
    <property type="match status" value="1"/>
</dbReference>
<proteinExistence type="inferred from homology"/>
<dbReference type="InterPro" id="IPR042099">
    <property type="entry name" value="ANL_N_sf"/>
</dbReference>
<dbReference type="Gene3D" id="3.40.50.12780">
    <property type="entry name" value="N-terminal domain of ligase-like"/>
    <property type="match status" value="1"/>
</dbReference>
<reference evidence="7" key="1">
    <citation type="submission" date="2022-07" db="EMBL/GenBank/DDBJ databases">
        <title>Phylogenomic reconstructions and comparative analyses of Kickxellomycotina fungi.</title>
        <authorList>
            <person name="Reynolds N.K."/>
            <person name="Stajich J.E."/>
            <person name="Barry K."/>
            <person name="Grigoriev I.V."/>
            <person name="Crous P."/>
            <person name="Smith M.E."/>
        </authorList>
    </citation>
    <scope>NUCLEOTIDE SEQUENCE</scope>
    <source>
        <strain evidence="7">NBRC 100468</strain>
    </source>
</reference>
<dbReference type="InterPro" id="IPR020845">
    <property type="entry name" value="AMP-binding_CS"/>
</dbReference>
<feature type="domain" description="Acetyl-coenzyme A synthetase N-terminal" evidence="6">
    <location>
        <begin position="40"/>
        <end position="97"/>
    </location>
</feature>
<dbReference type="GO" id="GO:0030729">
    <property type="term" value="F:acetoacetate-CoA ligase activity"/>
    <property type="evidence" value="ECO:0007669"/>
    <property type="project" value="InterPro"/>
</dbReference>
<dbReference type="PANTHER" id="PTHR42921:SF1">
    <property type="entry name" value="ACETOACETYL-COA SYNTHETASE"/>
    <property type="match status" value="1"/>
</dbReference>
<dbReference type="SUPFAM" id="SSF56801">
    <property type="entry name" value="Acetyl-CoA synthetase-like"/>
    <property type="match status" value="1"/>
</dbReference>
<evidence type="ECO:0000256" key="3">
    <source>
        <dbReference type="ARBA" id="ARBA00022741"/>
    </source>
</evidence>
<dbReference type="Pfam" id="PF16177">
    <property type="entry name" value="ACAS_N"/>
    <property type="match status" value="1"/>
</dbReference>
<dbReference type="Gene3D" id="3.30.300.30">
    <property type="match status" value="1"/>
</dbReference>
<evidence type="ECO:0000256" key="1">
    <source>
        <dbReference type="ARBA" id="ARBA00006432"/>
    </source>
</evidence>
<dbReference type="InterPro" id="IPR032387">
    <property type="entry name" value="ACAS_N"/>
</dbReference>
<dbReference type="AlphaFoldDB" id="A0A9W7ZND0"/>
<gene>
    <name evidence="7" type="ORF">H4219_005349</name>
</gene>
<evidence type="ECO:0000313" key="8">
    <source>
        <dbReference type="Proteomes" id="UP001150538"/>
    </source>
</evidence>
<name>A0A9W7ZND0_9FUNG</name>
<organism evidence="7 8">
    <name type="scientific">Mycoemilia scoparia</name>
    <dbReference type="NCBI Taxonomy" id="417184"/>
    <lineage>
        <taxon>Eukaryota</taxon>
        <taxon>Fungi</taxon>
        <taxon>Fungi incertae sedis</taxon>
        <taxon>Zoopagomycota</taxon>
        <taxon>Kickxellomycotina</taxon>
        <taxon>Kickxellomycetes</taxon>
        <taxon>Kickxellales</taxon>
        <taxon>Kickxellaceae</taxon>
        <taxon>Mycoemilia</taxon>
    </lineage>
</organism>
<keyword evidence="4" id="KW-0067">ATP-binding</keyword>
<dbReference type="NCBIfam" id="NF002937">
    <property type="entry name" value="PRK03584.1"/>
    <property type="match status" value="1"/>
</dbReference>
<evidence type="ECO:0000256" key="2">
    <source>
        <dbReference type="ARBA" id="ARBA00022598"/>
    </source>
</evidence>
<dbReference type="OrthoDB" id="10253869at2759"/>
<dbReference type="Proteomes" id="UP001150538">
    <property type="component" value="Unassembled WGS sequence"/>
</dbReference>
<evidence type="ECO:0000259" key="6">
    <source>
        <dbReference type="Pfam" id="PF16177"/>
    </source>
</evidence>
<dbReference type="InterPro" id="IPR005914">
    <property type="entry name" value="Acac_CoA_synth"/>
</dbReference>